<evidence type="ECO:0000313" key="9">
    <source>
        <dbReference type="EMBL" id="KYN07879.1"/>
    </source>
</evidence>
<dbReference type="GO" id="GO:0016787">
    <property type="term" value="F:hydrolase activity"/>
    <property type="evidence" value="ECO:0007669"/>
    <property type="project" value="UniProtKB-KW"/>
</dbReference>
<dbReference type="EMBL" id="KQ976851">
    <property type="protein sequence ID" value="KYN07879.1"/>
    <property type="molecule type" value="Genomic_DNA"/>
</dbReference>
<name>A0A151IPI0_9HYME</name>
<keyword evidence="5" id="KW-0479">Metal-binding</keyword>
<dbReference type="Proteomes" id="UP000078542">
    <property type="component" value="Unassembled WGS sequence"/>
</dbReference>
<dbReference type="InterPro" id="IPR045249">
    <property type="entry name" value="HARBI1-like"/>
</dbReference>
<sequence length="246" mass="28585">FQNFTRMQEEVMEELLNLLIPYIEKKDTVMRKAISSRMRLSATLRYLATGNSFQDLAYSTRIAPNTLSKIILETLQTIITVLDKNVIPFPSKPEEWEIVAHKFETMWQFPQCIGAIDGKHILFRPPRSEGAKYRNYKGKDSIILFALVDAEYKFIFVDVGKNGRTHDSAVFRESLLGIKLKENTLNLPQPKTLLNFNFQMPYVIVGDDAFSLHTNLMKPYPDRGLTENRRIFNYRLSRARRTVENT</sequence>
<keyword evidence="10" id="KW-1185">Reference proteome</keyword>
<evidence type="ECO:0000259" key="8">
    <source>
        <dbReference type="Pfam" id="PF13359"/>
    </source>
</evidence>
<dbReference type="PANTHER" id="PTHR22930">
    <property type="match status" value="1"/>
</dbReference>
<gene>
    <name evidence="9" type="ORF">ALC62_01148</name>
</gene>
<keyword evidence="7" id="KW-0539">Nucleus</keyword>
<keyword evidence="6" id="KW-0378">Hydrolase</keyword>
<feature type="domain" description="DDE Tnp4" evidence="8">
    <location>
        <begin position="116"/>
        <end position="246"/>
    </location>
</feature>
<comment type="cofactor">
    <cofactor evidence="1">
        <name>a divalent metal cation</name>
        <dbReference type="ChEBI" id="CHEBI:60240"/>
    </cofactor>
</comment>
<evidence type="ECO:0000256" key="1">
    <source>
        <dbReference type="ARBA" id="ARBA00001968"/>
    </source>
</evidence>
<dbReference type="InterPro" id="IPR027806">
    <property type="entry name" value="HARBI1_dom"/>
</dbReference>
<evidence type="ECO:0000256" key="4">
    <source>
        <dbReference type="ARBA" id="ARBA00022722"/>
    </source>
</evidence>
<dbReference type="GO" id="GO:0046872">
    <property type="term" value="F:metal ion binding"/>
    <property type="evidence" value="ECO:0007669"/>
    <property type="project" value="UniProtKB-KW"/>
</dbReference>
<accession>A0A151IPI0</accession>
<dbReference type="STRING" id="456900.A0A151IPI0"/>
<comment type="similarity">
    <text evidence="3">Belongs to the HARBI1 family.</text>
</comment>
<reference evidence="9 10" key="1">
    <citation type="submission" date="2016-03" db="EMBL/GenBank/DDBJ databases">
        <title>Cyphomyrmex costatus WGS genome.</title>
        <authorList>
            <person name="Nygaard S."/>
            <person name="Hu H."/>
            <person name="Boomsma J."/>
            <person name="Zhang G."/>
        </authorList>
    </citation>
    <scope>NUCLEOTIDE SEQUENCE [LARGE SCALE GENOMIC DNA]</scope>
    <source>
        <strain evidence="9">MS0001</strain>
        <tissue evidence="9">Whole body</tissue>
    </source>
</reference>
<evidence type="ECO:0000313" key="10">
    <source>
        <dbReference type="Proteomes" id="UP000078542"/>
    </source>
</evidence>
<evidence type="ECO:0000256" key="6">
    <source>
        <dbReference type="ARBA" id="ARBA00022801"/>
    </source>
</evidence>
<evidence type="ECO:0000256" key="2">
    <source>
        <dbReference type="ARBA" id="ARBA00004123"/>
    </source>
</evidence>
<evidence type="ECO:0000256" key="7">
    <source>
        <dbReference type="ARBA" id="ARBA00023242"/>
    </source>
</evidence>
<proteinExistence type="inferred from homology"/>
<dbReference type="GO" id="GO:0005634">
    <property type="term" value="C:nucleus"/>
    <property type="evidence" value="ECO:0007669"/>
    <property type="project" value="UniProtKB-SubCell"/>
</dbReference>
<dbReference type="PANTHER" id="PTHR22930:SF269">
    <property type="entry name" value="NUCLEASE HARBI1-LIKE PROTEIN"/>
    <property type="match status" value="1"/>
</dbReference>
<evidence type="ECO:0000256" key="5">
    <source>
        <dbReference type="ARBA" id="ARBA00022723"/>
    </source>
</evidence>
<keyword evidence="4" id="KW-0540">Nuclease</keyword>
<comment type="subcellular location">
    <subcellularLocation>
        <location evidence="2">Nucleus</location>
    </subcellularLocation>
</comment>
<dbReference type="Pfam" id="PF13359">
    <property type="entry name" value="DDE_Tnp_4"/>
    <property type="match status" value="1"/>
</dbReference>
<evidence type="ECO:0000256" key="3">
    <source>
        <dbReference type="ARBA" id="ARBA00006958"/>
    </source>
</evidence>
<dbReference type="AlphaFoldDB" id="A0A151IPI0"/>
<dbReference type="GO" id="GO:0004518">
    <property type="term" value="F:nuclease activity"/>
    <property type="evidence" value="ECO:0007669"/>
    <property type="project" value="UniProtKB-KW"/>
</dbReference>
<protein>
    <submittedName>
        <fullName evidence="9">Putative nuclease HARBI1</fullName>
    </submittedName>
</protein>
<feature type="non-terminal residue" evidence="9">
    <location>
        <position position="1"/>
    </location>
</feature>
<organism evidence="9 10">
    <name type="scientific">Cyphomyrmex costatus</name>
    <dbReference type="NCBI Taxonomy" id="456900"/>
    <lineage>
        <taxon>Eukaryota</taxon>
        <taxon>Metazoa</taxon>
        <taxon>Ecdysozoa</taxon>
        <taxon>Arthropoda</taxon>
        <taxon>Hexapoda</taxon>
        <taxon>Insecta</taxon>
        <taxon>Pterygota</taxon>
        <taxon>Neoptera</taxon>
        <taxon>Endopterygota</taxon>
        <taxon>Hymenoptera</taxon>
        <taxon>Apocrita</taxon>
        <taxon>Aculeata</taxon>
        <taxon>Formicoidea</taxon>
        <taxon>Formicidae</taxon>
        <taxon>Myrmicinae</taxon>
        <taxon>Cyphomyrmex</taxon>
    </lineage>
</organism>